<dbReference type="EMBL" id="KN846999">
    <property type="protein sequence ID" value="KIW88502.1"/>
    <property type="molecule type" value="Genomic_DNA"/>
</dbReference>
<evidence type="ECO:0000313" key="3">
    <source>
        <dbReference type="Proteomes" id="UP000053789"/>
    </source>
</evidence>
<sequence>MCYWTKPEEVLLCDVLDSLLSQSTFSTVAQLAAEVRLKFQDTTEEAESAFTKEQITNKIVGLGRSHGLKLDRLLRNWADYGPKMRDYFEGGKRKSTYPHQTDNTLNEGSTFNLEDPGESPAQGDGGETLRLSLSNEAGQTSHATSTSSSPSDSISVDFRDAEAERKPPVHSSPIDLEEWESQFLLRPREHRGSTGYEPPLPKRHIQNVLQKTMQQIDETFVHIIQGTRIVTPTSSRLTGEPLKLTRLLVDSSADGQTERRLKALIAGPHMSERALFRAYTAATIYEWALKSFDAKLTHIPSSDCEQCTILNICEDCNHEIARSVSVKRVNQYIDKVIRLALPSSASELQEKHYNVLIRISAPAVREGKSMAGEGFEFQDRQLREWQEHVQTALLELLDTRATMAKY</sequence>
<dbReference type="HOGENOM" id="CLU_578706_0_0_1"/>
<keyword evidence="3" id="KW-1185">Reference proteome</keyword>
<feature type="compositionally biased region" description="Polar residues" evidence="1">
    <location>
        <begin position="97"/>
        <end position="112"/>
    </location>
</feature>
<gene>
    <name evidence="2" type="ORF">Z519_11071</name>
</gene>
<proteinExistence type="predicted"/>
<dbReference type="RefSeq" id="XP_016615171.1">
    <property type="nucleotide sequence ID" value="XM_016768784.1"/>
</dbReference>
<evidence type="ECO:0000256" key="1">
    <source>
        <dbReference type="SAM" id="MobiDB-lite"/>
    </source>
</evidence>
<reference evidence="2" key="1">
    <citation type="submission" date="2015-01" db="EMBL/GenBank/DDBJ databases">
        <title>The Genome Sequence of Cladophialophora bantiana CBS 173.52.</title>
        <authorList>
            <consortium name="The Broad Institute Genomics Platform"/>
            <person name="Cuomo C."/>
            <person name="de Hoog S."/>
            <person name="Gorbushina A."/>
            <person name="Stielow B."/>
            <person name="Teixiera M."/>
            <person name="Abouelleil A."/>
            <person name="Chapman S.B."/>
            <person name="Priest M."/>
            <person name="Young S.K."/>
            <person name="Wortman J."/>
            <person name="Nusbaum C."/>
            <person name="Birren B."/>
        </authorList>
    </citation>
    <scope>NUCLEOTIDE SEQUENCE [LARGE SCALE GENOMIC DNA]</scope>
    <source>
        <strain evidence="2">CBS 173.52</strain>
    </source>
</reference>
<dbReference type="AlphaFoldDB" id="A0A0D2FPH4"/>
<dbReference type="OrthoDB" id="4154904at2759"/>
<feature type="compositionally biased region" description="Low complexity" evidence="1">
    <location>
        <begin position="140"/>
        <end position="155"/>
    </location>
</feature>
<organism evidence="2 3">
    <name type="scientific">Cladophialophora bantiana (strain ATCC 10958 / CBS 173.52 / CDC B-1940 / NIH 8579)</name>
    <name type="common">Xylohypha bantiana</name>
    <dbReference type="NCBI Taxonomy" id="1442370"/>
    <lineage>
        <taxon>Eukaryota</taxon>
        <taxon>Fungi</taxon>
        <taxon>Dikarya</taxon>
        <taxon>Ascomycota</taxon>
        <taxon>Pezizomycotina</taxon>
        <taxon>Eurotiomycetes</taxon>
        <taxon>Chaetothyriomycetidae</taxon>
        <taxon>Chaetothyriales</taxon>
        <taxon>Herpotrichiellaceae</taxon>
        <taxon>Cladophialophora</taxon>
    </lineage>
</organism>
<evidence type="ECO:0000313" key="2">
    <source>
        <dbReference type="EMBL" id="KIW88502.1"/>
    </source>
</evidence>
<feature type="region of interest" description="Disordered" evidence="1">
    <location>
        <begin position="89"/>
        <end position="175"/>
    </location>
</feature>
<feature type="compositionally biased region" description="Basic and acidic residues" evidence="1">
    <location>
        <begin position="157"/>
        <end position="167"/>
    </location>
</feature>
<dbReference type="Proteomes" id="UP000053789">
    <property type="component" value="Unassembled WGS sequence"/>
</dbReference>
<protein>
    <submittedName>
        <fullName evidence="2">Uncharacterized protein</fullName>
    </submittedName>
</protein>
<dbReference type="GeneID" id="27703999"/>
<accession>A0A0D2FPH4</accession>
<dbReference type="VEuPathDB" id="FungiDB:Z519_11071"/>
<name>A0A0D2FPH4_CLAB1</name>